<dbReference type="NCBIfam" id="TIGR00382">
    <property type="entry name" value="clpX"/>
    <property type="match status" value="1"/>
</dbReference>
<evidence type="ECO:0000313" key="10">
    <source>
        <dbReference type="Proteomes" id="UP000183404"/>
    </source>
</evidence>
<accession>A0A1G7MIH5</accession>
<dbReference type="GO" id="GO:0008233">
    <property type="term" value="F:peptidase activity"/>
    <property type="evidence" value="ECO:0007669"/>
    <property type="project" value="UniProtKB-KW"/>
</dbReference>
<dbReference type="Pfam" id="PF07724">
    <property type="entry name" value="AAA_2"/>
    <property type="match status" value="1"/>
</dbReference>
<evidence type="ECO:0000256" key="5">
    <source>
        <dbReference type="ARBA" id="ARBA00023186"/>
    </source>
</evidence>
<dbReference type="AlphaFoldDB" id="A0A1G7MIH5"/>
<dbReference type="PANTHER" id="PTHR48102:SF7">
    <property type="entry name" value="ATP-DEPENDENT CLP PROTEASE ATP-BINDING SUBUNIT CLPX-LIKE, MITOCHONDRIAL"/>
    <property type="match status" value="1"/>
</dbReference>
<dbReference type="HAMAP" id="MF_00175">
    <property type="entry name" value="ClpX"/>
    <property type="match status" value="1"/>
</dbReference>
<dbReference type="PANTHER" id="PTHR48102">
    <property type="entry name" value="ATP-DEPENDENT CLP PROTEASE ATP-BINDING SUBUNIT CLPX-LIKE, MITOCHONDRIAL-RELATED"/>
    <property type="match status" value="1"/>
</dbReference>
<dbReference type="Pfam" id="PF06689">
    <property type="entry name" value="zf-C4_ClpX"/>
    <property type="match status" value="1"/>
</dbReference>
<feature type="binding site" evidence="6 7">
    <location>
        <position position="12"/>
    </location>
    <ligand>
        <name>Zn(2+)</name>
        <dbReference type="ChEBI" id="CHEBI:29105"/>
    </ligand>
</feature>
<dbReference type="SMR" id="A0A1G7MIH5"/>
<evidence type="ECO:0000256" key="1">
    <source>
        <dbReference type="ARBA" id="ARBA00022723"/>
    </source>
</evidence>
<keyword evidence="1 6" id="KW-0479">Metal-binding</keyword>
<dbReference type="GO" id="GO:0051082">
    <property type="term" value="F:unfolded protein binding"/>
    <property type="evidence" value="ECO:0007669"/>
    <property type="project" value="UniProtKB-UniRule"/>
</dbReference>
<feature type="binding site" evidence="6 7">
    <location>
        <position position="15"/>
    </location>
    <ligand>
        <name>Zn(2+)</name>
        <dbReference type="ChEBI" id="CHEBI:29105"/>
    </ligand>
</feature>
<dbReference type="PROSITE" id="PS51902">
    <property type="entry name" value="CLPX_ZB"/>
    <property type="match status" value="1"/>
</dbReference>
<dbReference type="InterPro" id="IPR003593">
    <property type="entry name" value="AAA+_ATPase"/>
</dbReference>
<keyword evidence="2 6" id="KW-0547">Nucleotide-binding</keyword>
<comment type="function">
    <text evidence="6">ATP-dependent specificity component of the Clp protease. It directs the protease to specific substrates. Can perform chaperone functions in the absence of ClpP.</text>
</comment>
<evidence type="ECO:0000256" key="7">
    <source>
        <dbReference type="PROSITE-ProRule" id="PRU01250"/>
    </source>
</evidence>
<dbReference type="FunFam" id="1.10.8.60:FF:000002">
    <property type="entry name" value="ATP-dependent Clp protease ATP-binding subunit ClpX"/>
    <property type="match status" value="1"/>
</dbReference>
<keyword evidence="3 6" id="KW-0862">Zinc</keyword>
<dbReference type="NCBIfam" id="NF003745">
    <property type="entry name" value="PRK05342.1"/>
    <property type="match status" value="1"/>
</dbReference>
<evidence type="ECO:0000256" key="3">
    <source>
        <dbReference type="ARBA" id="ARBA00022833"/>
    </source>
</evidence>
<dbReference type="SMART" id="SM01086">
    <property type="entry name" value="ClpB_D2-small"/>
    <property type="match status" value="1"/>
</dbReference>
<comment type="similarity">
    <text evidence="6 7">Belongs to the ClpX chaperone family.</text>
</comment>
<gene>
    <name evidence="6" type="primary">clpX</name>
    <name evidence="9" type="ORF">SAMN04244560_00982</name>
</gene>
<protein>
    <recommendedName>
        <fullName evidence="6">ATP-dependent Clp protease ATP-binding subunit ClpX</fullName>
    </recommendedName>
</protein>
<dbReference type="InterPro" id="IPR046425">
    <property type="entry name" value="ClpX_bact"/>
</dbReference>
<dbReference type="SUPFAM" id="SSF52540">
    <property type="entry name" value="P-loop containing nucleoside triphosphate hydrolases"/>
    <property type="match status" value="1"/>
</dbReference>
<dbReference type="GO" id="GO:0009376">
    <property type="term" value="C:HslUV protease complex"/>
    <property type="evidence" value="ECO:0007669"/>
    <property type="project" value="TreeGrafter"/>
</dbReference>
<dbReference type="SMART" id="SM00994">
    <property type="entry name" value="zf-C4_ClpX"/>
    <property type="match status" value="1"/>
</dbReference>
<dbReference type="Gene3D" id="6.20.220.10">
    <property type="entry name" value="ClpX chaperone, C4-type zinc finger domain"/>
    <property type="match status" value="1"/>
</dbReference>
<keyword evidence="5 6" id="KW-0143">Chaperone</keyword>
<dbReference type="FunFam" id="3.40.50.300:FF:000005">
    <property type="entry name" value="ATP-dependent Clp protease ATP-binding subunit ClpX"/>
    <property type="match status" value="1"/>
</dbReference>
<dbReference type="Gene3D" id="1.10.8.60">
    <property type="match status" value="1"/>
</dbReference>
<reference evidence="9 10" key="1">
    <citation type="submission" date="2016-10" db="EMBL/GenBank/DDBJ databases">
        <authorList>
            <person name="de Groot N.N."/>
        </authorList>
    </citation>
    <scope>NUCLEOTIDE SEQUENCE [LARGE SCALE GENOMIC DNA]</scope>
    <source>
        <strain evidence="9 10">DSM 569</strain>
    </source>
</reference>
<organism evidence="9 10">
    <name type="scientific">Thermoanaerobacter thermohydrosulfuricus</name>
    <name type="common">Clostridium thermohydrosulfuricum</name>
    <dbReference type="NCBI Taxonomy" id="1516"/>
    <lineage>
        <taxon>Bacteria</taxon>
        <taxon>Bacillati</taxon>
        <taxon>Bacillota</taxon>
        <taxon>Clostridia</taxon>
        <taxon>Thermoanaerobacterales</taxon>
        <taxon>Thermoanaerobacteraceae</taxon>
        <taxon>Thermoanaerobacter</taxon>
    </lineage>
</organism>
<dbReference type="CDD" id="cd19497">
    <property type="entry name" value="RecA-like_ClpX"/>
    <property type="match status" value="1"/>
</dbReference>
<dbReference type="GO" id="GO:0051603">
    <property type="term" value="P:proteolysis involved in protein catabolic process"/>
    <property type="evidence" value="ECO:0007669"/>
    <property type="project" value="TreeGrafter"/>
</dbReference>
<dbReference type="GO" id="GO:0046983">
    <property type="term" value="F:protein dimerization activity"/>
    <property type="evidence" value="ECO:0007669"/>
    <property type="project" value="UniProtKB-UniRule"/>
</dbReference>
<dbReference type="Gene3D" id="3.40.50.300">
    <property type="entry name" value="P-loop containing nucleotide triphosphate hydrolases"/>
    <property type="match status" value="1"/>
</dbReference>
<name>A0A1G7MIH5_THETY</name>
<dbReference type="EMBL" id="FNBS01000018">
    <property type="protein sequence ID" value="SDF61513.1"/>
    <property type="molecule type" value="Genomic_DNA"/>
</dbReference>
<dbReference type="GO" id="GO:0016887">
    <property type="term" value="F:ATP hydrolysis activity"/>
    <property type="evidence" value="ECO:0007669"/>
    <property type="project" value="InterPro"/>
</dbReference>
<dbReference type="Proteomes" id="UP000183404">
    <property type="component" value="Unassembled WGS sequence"/>
</dbReference>
<evidence type="ECO:0000256" key="2">
    <source>
        <dbReference type="ARBA" id="ARBA00022741"/>
    </source>
</evidence>
<evidence type="ECO:0000259" key="8">
    <source>
        <dbReference type="PROSITE" id="PS51902"/>
    </source>
</evidence>
<dbReference type="InterPro" id="IPR010603">
    <property type="entry name" value="Znf_CppX_C4"/>
</dbReference>
<dbReference type="RefSeq" id="WP_003870584.1">
    <property type="nucleotide sequence ID" value="NZ_FNBS01000018.1"/>
</dbReference>
<proteinExistence type="inferred from homology"/>
<dbReference type="SMART" id="SM00382">
    <property type="entry name" value="AAA"/>
    <property type="match status" value="1"/>
</dbReference>
<dbReference type="InterPro" id="IPR004487">
    <property type="entry name" value="Clp_protease_ATP-bd_su_ClpX"/>
</dbReference>
<dbReference type="GO" id="GO:0008270">
    <property type="term" value="F:zinc ion binding"/>
    <property type="evidence" value="ECO:0007669"/>
    <property type="project" value="UniProtKB-UniRule"/>
</dbReference>
<evidence type="ECO:0000256" key="6">
    <source>
        <dbReference type="HAMAP-Rule" id="MF_00175"/>
    </source>
</evidence>
<dbReference type="InterPro" id="IPR027417">
    <property type="entry name" value="P-loop_NTPase"/>
</dbReference>
<keyword evidence="9" id="KW-0645">Protease</keyword>
<dbReference type="InterPro" id="IPR059188">
    <property type="entry name" value="Znf_CLPX-like"/>
</dbReference>
<dbReference type="InterPro" id="IPR003959">
    <property type="entry name" value="ATPase_AAA_core"/>
</dbReference>
<feature type="binding site" evidence="6 7">
    <location>
        <position position="34"/>
    </location>
    <ligand>
        <name>Zn(2+)</name>
        <dbReference type="ChEBI" id="CHEBI:29105"/>
    </ligand>
</feature>
<dbReference type="Pfam" id="PF10431">
    <property type="entry name" value="ClpB_D2-small"/>
    <property type="match status" value="1"/>
</dbReference>
<comment type="subunit">
    <text evidence="6">Component of the ClpX-ClpP complex. Forms a hexameric ring that, in the presence of ATP, binds to fourteen ClpP subunits assembled into a disk-like structure with a central cavity, resembling the structure of eukaryotic proteasomes.</text>
</comment>
<evidence type="ECO:0000313" key="9">
    <source>
        <dbReference type="EMBL" id="SDF61513.1"/>
    </source>
</evidence>
<dbReference type="GO" id="GO:0140662">
    <property type="term" value="F:ATP-dependent protein folding chaperone"/>
    <property type="evidence" value="ECO:0007669"/>
    <property type="project" value="InterPro"/>
</dbReference>
<dbReference type="SUPFAM" id="SSF57716">
    <property type="entry name" value="Glucocorticoid receptor-like (DNA-binding domain)"/>
    <property type="match status" value="1"/>
</dbReference>
<feature type="binding site" evidence="6">
    <location>
        <begin position="116"/>
        <end position="123"/>
    </location>
    <ligand>
        <name>ATP</name>
        <dbReference type="ChEBI" id="CHEBI:30616"/>
    </ligand>
</feature>
<evidence type="ECO:0000256" key="4">
    <source>
        <dbReference type="ARBA" id="ARBA00022840"/>
    </source>
</evidence>
<dbReference type="GO" id="GO:0051301">
    <property type="term" value="P:cell division"/>
    <property type="evidence" value="ECO:0007669"/>
    <property type="project" value="TreeGrafter"/>
</dbReference>
<keyword evidence="4 6" id="KW-0067">ATP-binding</keyword>
<dbReference type="InterPro" id="IPR038366">
    <property type="entry name" value="Znf_CppX_C4_sf"/>
</dbReference>
<dbReference type="GO" id="GO:0005524">
    <property type="term" value="F:ATP binding"/>
    <property type="evidence" value="ECO:0007669"/>
    <property type="project" value="UniProtKB-UniRule"/>
</dbReference>
<dbReference type="InterPro" id="IPR019489">
    <property type="entry name" value="Clp_ATPase_C"/>
</dbReference>
<feature type="binding site" evidence="6 7">
    <location>
        <position position="37"/>
    </location>
    <ligand>
        <name>Zn(2+)</name>
        <dbReference type="ChEBI" id="CHEBI:29105"/>
    </ligand>
</feature>
<sequence length="424" mass="47207">MAKYDNQKQLKCSFCGKTQDQVKRLVAGPGVYICDECIELCQEIINEEFEEDMDMGIGELPKPKEIKEFLDQYVIGQEKAKKALAVAVYNHYKRINSRIKPDDVELQKSNILLLGPTGSGKTLLAQTLAKLLNVPFAIADATSLTEAGYVGEDVENILLKLIQAADYDIEKAEKGIIYIDEIDKIARKSENPSITRDVSGEGVQQALLKILEGTIANVPPQGGRKHPHQEFIQIDTTNILFICGGAFEGIEKIIESRIGKKSLGFGAEVQSRKEKDLSEILSHIMPQDLLKFGMIPEFIGRVPIVVTLDPLSKDDLVRILTEPKNALTKQYEKLFELDGVKLEFDKKALGLIADMALERKTGARGLRAILEEIMLDVMYEIPSSDNIEKCIITEETVLKKAPPTLVYSDAQKAKKKIKKTESVS</sequence>
<dbReference type="InterPro" id="IPR050052">
    <property type="entry name" value="ATP-dep_Clp_protease_ClpX"/>
</dbReference>
<keyword evidence="9" id="KW-0378">Hydrolase</keyword>
<feature type="domain" description="ClpX-type ZB" evidence="8">
    <location>
        <begin position="1"/>
        <end position="53"/>
    </location>
</feature>